<comment type="caution">
    <text evidence="13">The sequence shown here is derived from an EMBL/GenBank/DDBJ whole genome shotgun (WGS) entry which is preliminary data.</text>
</comment>
<keyword evidence="3" id="KW-0444">Lipid biosynthesis</keyword>
<proteinExistence type="inferred from homology"/>
<dbReference type="SUPFAM" id="SSF52374">
    <property type="entry name" value="Nucleotidylyl transferase"/>
    <property type="match status" value="2"/>
</dbReference>
<dbReference type="EMBL" id="JAWDEY010000006">
    <property type="protein sequence ID" value="KAK6590527.1"/>
    <property type="molecule type" value="Genomic_DNA"/>
</dbReference>
<dbReference type="AlphaFoldDB" id="A0AAV9Y0Q6"/>
<keyword evidence="14" id="KW-1185">Reference proteome</keyword>
<dbReference type="InterPro" id="IPR044608">
    <property type="entry name" value="Ect1/PCYT2"/>
</dbReference>
<feature type="domain" description="Cytidyltransferase-like" evidence="12">
    <location>
        <begin position="218"/>
        <end position="303"/>
    </location>
</feature>
<dbReference type="NCBIfam" id="TIGR00125">
    <property type="entry name" value="cyt_tran_rel"/>
    <property type="match status" value="2"/>
</dbReference>
<keyword evidence="5" id="KW-0548">Nucleotidyltransferase</keyword>
<keyword evidence="6" id="KW-0443">Lipid metabolism</keyword>
<reference evidence="13 14" key="1">
    <citation type="submission" date="2023-10" db="EMBL/GenBank/DDBJ databases">
        <title>Comparative genomics analysis reveals potential genetic determinants of host preference in Cryptosporidium xiaoi.</title>
        <authorList>
            <person name="Xiao L."/>
            <person name="Li J."/>
        </authorList>
    </citation>
    <scope>NUCLEOTIDE SEQUENCE [LARGE SCALE GENOMIC DNA]</scope>
    <source>
        <strain evidence="13 14">52996</strain>
    </source>
</reference>
<comment type="similarity">
    <text evidence="2">Belongs to the cytidylyltransferase family.</text>
</comment>
<name>A0AAV9Y0Q6_9CRYT</name>
<evidence type="ECO:0000313" key="13">
    <source>
        <dbReference type="EMBL" id="KAK6590527.1"/>
    </source>
</evidence>
<sequence>MKFEELNNTNVFIDGVFDFVHAGHFNALRQAKQFGEKLIVGINSDEECFSSKGCYPIYNQYERGELIGSCKWVDDVIIGTPYTVSESLLDKIGCKFVAHGDDPVTCSDGSDPYREPRASGRLKIFHRTEGVSTTSVVTRVFLALGIGIENILPNKESDDKITTSLETIYSNNGTKPDEFLDFGFSPYQSLITASRLLSFSDGITGFENFNRRDNVVVYIDGSFDIFHIGHLRMFESAKKKFGGRLLIGLYDDNTSKRIYGNTFPILKMMDRALTLLSIRIVDDIIFGAPMKISNVLIETYGITHVMSCKSIENLLSFDHLNSKTDAEYFEKLENFCYEIPKKMGIFHVIPNSDSRFYSNKKILSRLVLNKEKILENICKKWSKEISFYGD</sequence>
<comment type="pathway">
    <text evidence="1">Lipid metabolism.</text>
</comment>
<dbReference type="PANTHER" id="PTHR45780">
    <property type="entry name" value="ETHANOLAMINE-PHOSPHATE CYTIDYLYLTRANSFERASE"/>
    <property type="match status" value="1"/>
</dbReference>
<feature type="domain" description="Cytidyltransferase-like" evidence="12">
    <location>
        <begin position="13"/>
        <end position="137"/>
    </location>
</feature>
<evidence type="ECO:0000256" key="8">
    <source>
        <dbReference type="ARBA" id="ARBA00023264"/>
    </source>
</evidence>
<dbReference type="GO" id="GO:0005737">
    <property type="term" value="C:cytoplasm"/>
    <property type="evidence" value="ECO:0007669"/>
    <property type="project" value="TreeGrafter"/>
</dbReference>
<evidence type="ECO:0000256" key="9">
    <source>
        <dbReference type="ARBA" id="ARBA00024191"/>
    </source>
</evidence>
<evidence type="ECO:0000256" key="7">
    <source>
        <dbReference type="ARBA" id="ARBA00023209"/>
    </source>
</evidence>
<dbReference type="InterPro" id="IPR014729">
    <property type="entry name" value="Rossmann-like_a/b/a_fold"/>
</dbReference>
<evidence type="ECO:0000256" key="11">
    <source>
        <dbReference type="ARBA" id="ARBA00031473"/>
    </source>
</evidence>
<accession>A0AAV9Y0Q6</accession>
<dbReference type="Proteomes" id="UP001311799">
    <property type="component" value="Unassembled WGS sequence"/>
</dbReference>
<dbReference type="EC" id="2.7.7.14" evidence="10"/>
<dbReference type="GO" id="GO:0004306">
    <property type="term" value="F:ethanolamine-phosphate cytidylyltransferase activity"/>
    <property type="evidence" value="ECO:0007669"/>
    <property type="project" value="UniProtKB-EC"/>
</dbReference>
<evidence type="ECO:0000256" key="6">
    <source>
        <dbReference type="ARBA" id="ARBA00023098"/>
    </source>
</evidence>
<dbReference type="Gene3D" id="3.40.50.620">
    <property type="entry name" value="HUPs"/>
    <property type="match status" value="2"/>
</dbReference>
<gene>
    <name evidence="13" type="ORF">RS030_152357</name>
</gene>
<evidence type="ECO:0000256" key="2">
    <source>
        <dbReference type="ARBA" id="ARBA00010101"/>
    </source>
</evidence>
<dbReference type="Pfam" id="PF01467">
    <property type="entry name" value="CTP_transf_like"/>
    <property type="match status" value="2"/>
</dbReference>
<evidence type="ECO:0000259" key="12">
    <source>
        <dbReference type="Pfam" id="PF01467"/>
    </source>
</evidence>
<dbReference type="PANTHER" id="PTHR45780:SF2">
    <property type="entry name" value="ETHANOLAMINE-PHOSPHATE CYTIDYLYLTRANSFERASE"/>
    <property type="match status" value="1"/>
</dbReference>
<comment type="pathway">
    <text evidence="9">Phospholipid metabolism; phosphatidylethanolamine biosynthesis; phosphatidylethanolamine from ethanolamine: step 2/3.</text>
</comment>
<evidence type="ECO:0000256" key="1">
    <source>
        <dbReference type="ARBA" id="ARBA00005189"/>
    </source>
</evidence>
<evidence type="ECO:0000313" key="14">
    <source>
        <dbReference type="Proteomes" id="UP001311799"/>
    </source>
</evidence>
<dbReference type="GO" id="GO:0006646">
    <property type="term" value="P:phosphatidylethanolamine biosynthetic process"/>
    <property type="evidence" value="ECO:0007669"/>
    <property type="project" value="InterPro"/>
</dbReference>
<evidence type="ECO:0000256" key="3">
    <source>
        <dbReference type="ARBA" id="ARBA00022516"/>
    </source>
</evidence>
<keyword evidence="7" id="KW-0594">Phospholipid biosynthesis</keyword>
<keyword evidence="8" id="KW-1208">Phospholipid metabolism</keyword>
<organism evidence="13 14">
    <name type="scientific">Cryptosporidium xiaoi</name>
    <dbReference type="NCBI Taxonomy" id="659607"/>
    <lineage>
        <taxon>Eukaryota</taxon>
        <taxon>Sar</taxon>
        <taxon>Alveolata</taxon>
        <taxon>Apicomplexa</taxon>
        <taxon>Conoidasida</taxon>
        <taxon>Coccidia</taxon>
        <taxon>Eucoccidiorida</taxon>
        <taxon>Eimeriorina</taxon>
        <taxon>Cryptosporidiidae</taxon>
        <taxon>Cryptosporidium</taxon>
    </lineage>
</organism>
<keyword evidence="4" id="KW-0808">Transferase</keyword>
<evidence type="ECO:0000256" key="4">
    <source>
        <dbReference type="ARBA" id="ARBA00022679"/>
    </source>
</evidence>
<protein>
    <recommendedName>
        <fullName evidence="10">ethanolamine-phosphate cytidylyltransferase</fullName>
        <ecNumber evidence="10">2.7.7.14</ecNumber>
    </recommendedName>
    <alternativeName>
        <fullName evidence="11">CTP:phosphoethanolamine cytidylyltransferase</fullName>
    </alternativeName>
</protein>
<evidence type="ECO:0000256" key="5">
    <source>
        <dbReference type="ARBA" id="ARBA00022695"/>
    </source>
</evidence>
<evidence type="ECO:0000256" key="10">
    <source>
        <dbReference type="ARBA" id="ARBA00024221"/>
    </source>
</evidence>
<dbReference type="InterPro" id="IPR004821">
    <property type="entry name" value="Cyt_trans-like"/>
</dbReference>